<protein>
    <submittedName>
        <fullName evidence="1">Uncharacterized protein</fullName>
    </submittedName>
</protein>
<comment type="caution">
    <text evidence="1">The sequence shown here is derived from an EMBL/GenBank/DDBJ whole genome shotgun (WGS) entry which is preliminary data.</text>
</comment>
<sequence length="122" mass="13050">MADAARPTWVDGKLESRRVAFGYQGFGLFSARQGYRYPPEEHAVVVDFVVRPGLSEATLAAYGGEGPAGPELIRRFTVSAKAMIAAGHRRRYGDDPCTKRRLAPVAIGTTTAGSPLGTGVNR</sequence>
<gene>
    <name evidence="1" type="ORF">GCM10022222_15770</name>
</gene>
<keyword evidence="2" id="KW-1185">Reference proteome</keyword>
<dbReference type="RefSeq" id="WP_344856827.1">
    <property type="nucleotide sequence ID" value="NZ_BAAAZN010000002.1"/>
</dbReference>
<evidence type="ECO:0000313" key="1">
    <source>
        <dbReference type="EMBL" id="GAA3533241.1"/>
    </source>
</evidence>
<evidence type="ECO:0000313" key="2">
    <source>
        <dbReference type="Proteomes" id="UP001500689"/>
    </source>
</evidence>
<dbReference type="Proteomes" id="UP001500689">
    <property type="component" value="Unassembled WGS sequence"/>
</dbReference>
<organism evidence="1 2">
    <name type="scientific">Amycolatopsis ultiminotia</name>
    <dbReference type="NCBI Taxonomy" id="543629"/>
    <lineage>
        <taxon>Bacteria</taxon>
        <taxon>Bacillati</taxon>
        <taxon>Actinomycetota</taxon>
        <taxon>Actinomycetes</taxon>
        <taxon>Pseudonocardiales</taxon>
        <taxon>Pseudonocardiaceae</taxon>
        <taxon>Amycolatopsis</taxon>
    </lineage>
</organism>
<reference evidence="2" key="1">
    <citation type="journal article" date="2019" name="Int. J. Syst. Evol. Microbiol.">
        <title>The Global Catalogue of Microorganisms (GCM) 10K type strain sequencing project: providing services to taxonomists for standard genome sequencing and annotation.</title>
        <authorList>
            <consortium name="The Broad Institute Genomics Platform"/>
            <consortium name="The Broad Institute Genome Sequencing Center for Infectious Disease"/>
            <person name="Wu L."/>
            <person name="Ma J."/>
        </authorList>
    </citation>
    <scope>NUCLEOTIDE SEQUENCE [LARGE SCALE GENOMIC DNA]</scope>
    <source>
        <strain evidence="2">JCM 16898</strain>
    </source>
</reference>
<dbReference type="EMBL" id="BAAAZN010000002">
    <property type="protein sequence ID" value="GAA3533241.1"/>
    <property type="molecule type" value="Genomic_DNA"/>
</dbReference>
<accession>A0ABP6VGA8</accession>
<name>A0ABP6VGA8_9PSEU</name>
<proteinExistence type="predicted"/>